<dbReference type="OrthoDB" id="2603857at2759"/>
<evidence type="ECO:0000313" key="2">
    <source>
        <dbReference type="EMBL" id="EGO19277.1"/>
    </source>
</evidence>
<organism>
    <name type="scientific">Serpula lacrymans var. lacrymans (strain S7.9)</name>
    <name type="common">Dry rot fungus</name>
    <dbReference type="NCBI Taxonomy" id="578457"/>
    <lineage>
        <taxon>Eukaryota</taxon>
        <taxon>Fungi</taxon>
        <taxon>Dikarya</taxon>
        <taxon>Basidiomycota</taxon>
        <taxon>Agaricomycotina</taxon>
        <taxon>Agaricomycetes</taxon>
        <taxon>Agaricomycetidae</taxon>
        <taxon>Boletales</taxon>
        <taxon>Coniophorineae</taxon>
        <taxon>Serpulaceae</taxon>
        <taxon>Serpula</taxon>
    </lineage>
</organism>
<evidence type="ECO:0000256" key="1">
    <source>
        <dbReference type="SAM" id="MobiDB-lite"/>
    </source>
</evidence>
<feature type="region of interest" description="Disordered" evidence="1">
    <location>
        <begin position="39"/>
        <end position="66"/>
    </location>
</feature>
<dbReference type="Gene3D" id="1.20.1280.50">
    <property type="match status" value="1"/>
</dbReference>
<dbReference type="AlphaFoldDB" id="F8PC77"/>
<protein>
    <submittedName>
        <fullName evidence="2">Uncharacterized protein</fullName>
    </submittedName>
</protein>
<dbReference type="HOGENOM" id="CLU_639619_0_0_1"/>
<proteinExistence type="predicted"/>
<dbReference type="RefSeq" id="XP_007323998.1">
    <property type="nucleotide sequence ID" value="XM_007323936.1"/>
</dbReference>
<dbReference type="GeneID" id="18815886"/>
<reference evidence="2" key="1">
    <citation type="submission" date="2011-04" db="EMBL/GenBank/DDBJ databases">
        <title>Evolution of plant cell wall degrading machinery underlies the functional diversity of forest fungi.</title>
        <authorList>
            <consortium name="US DOE Joint Genome Institute (JGI-PGF)"/>
            <person name="Eastwood D.C."/>
            <person name="Floudas D."/>
            <person name="Binder M."/>
            <person name="Majcherczyk A."/>
            <person name="Schneider P."/>
            <person name="Aerts A."/>
            <person name="Asiegbu F.O."/>
            <person name="Baker S.E."/>
            <person name="Barry K."/>
            <person name="Bendiksby M."/>
            <person name="Blumentritt M."/>
            <person name="Coutinho P.M."/>
            <person name="Cullen D."/>
            <person name="Cullen D."/>
            <person name="Gathman A."/>
            <person name="Goodell B."/>
            <person name="Henrissat B."/>
            <person name="Ihrmark K."/>
            <person name="Kauserud H."/>
            <person name="Kohler A."/>
            <person name="LaButti K."/>
            <person name="Lapidus A."/>
            <person name="Lavin J.L."/>
            <person name="Lee Y.-H."/>
            <person name="Lindquist E."/>
            <person name="Lilly W."/>
            <person name="Lucas S."/>
            <person name="Morin E."/>
            <person name="Murat C."/>
            <person name="Oguiza J.A."/>
            <person name="Park J."/>
            <person name="Pisabarro A.G."/>
            <person name="Riley R."/>
            <person name="Rosling A."/>
            <person name="Salamov A."/>
            <person name="Schmidt O."/>
            <person name="Schmutz J."/>
            <person name="Skrede I."/>
            <person name="Stenlid J."/>
            <person name="Wiebenga A."/>
            <person name="Xie X."/>
            <person name="Kues U."/>
            <person name="Hibbett D.S."/>
            <person name="Hoffmeister D."/>
            <person name="Hogberg N."/>
            <person name="Martin F."/>
            <person name="Grigoriev I.V."/>
            <person name="Watkinson S.C."/>
        </authorList>
    </citation>
    <scope>NUCLEOTIDE SEQUENCE</scope>
    <source>
        <strain evidence="2">S7.9</strain>
    </source>
</reference>
<feature type="compositionally biased region" description="Basic and acidic residues" evidence="1">
    <location>
        <begin position="39"/>
        <end position="50"/>
    </location>
</feature>
<gene>
    <name evidence="2" type="ORF">SERLADRAFT_443324</name>
</gene>
<dbReference type="KEGG" id="sla:SERLADRAFT_443324"/>
<accession>F8PC77</accession>
<sequence length="429" mass="48053">MSRRAPMLALSTSFSTRLPEKITENSFLDIRSRLDPATSDIDRKEKREASSTEIATTVPKIIPRSGTDDDSSYATIIPAIVTLENKERDLLRQLVQVQDSLKATRYLLRELKSSEVARISYVSRIPVELLASIFKYGVTFSLKGRRFELLVSHVCHRWRHLVINTPSLWTVLRIYPHCSSNLVTLYCKRSQNLPLDILYEATDFKDPGEESKALSSQVADCNRTTPLIIACIHRWKKLHISTFEYLGYHVFSSFADLYAPLSEDLSLSLVDDEYAFKPIDGPTGPKLFLLAGDIPSLASLKLHSLKGNLSVIPTESHILTSLTLSHTTNEELVIMKYKDFRSLLSALPGLLNLEITGCPVFRPPKASLSSYGRPLSENPNCILMPSLRSLVFRDAPPGIMVDPLVDLIIAPNLEHLGLLFEDGKNTLTC</sequence>
<dbReference type="InterPro" id="IPR036047">
    <property type="entry name" value="F-box-like_dom_sf"/>
</dbReference>
<dbReference type="Proteomes" id="UP000008064">
    <property type="component" value="Unassembled WGS sequence"/>
</dbReference>
<name>F8PC77_SERL9</name>
<dbReference type="SUPFAM" id="SSF81383">
    <property type="entry name" value="F-box domain"/>
    <property type="match status" value="1"/>
</dbReference>
<dbReference type="EMBL" id="GL945444">
    <property type="protein sequence ID" value="EGO19277.1"/>
    <property type="molecule type" value="Genomic_DNA"/>
</dbReference>